<sequence length="588" mass="64437">MVFPKRGLLPASRILLLFLFLLFSDSFCKGTGLFLEGKRVSGEGLVSPKSGIPPERLSTESKNIMISTDSEEASRTGLEIHRLGGNAVDVAVAASFVISVTRPQSTGIGGGGFLLLHSSREKKTYAFDFRERAPAAASRDMYRNRPKEDSLFGYKSVGVPGTVAGLVLVQKKFGKLSLKQVMEPSIRYAEKGFAVYPDLRESILESSNDMSPTMRDIFLPGGKAPEVGGILVQRDLAKTLRIISETGEKEFYQGRIARALGRLMKEKGGTVSESDLANYRVRQGAPLEILYRGYSVRTMFPPSSGVHMLTMLRMLETRKLTDLYRSSKSEYYHFLAEVMRRGYSDRAVLGGDPEYTKVPIENLLSPAYALAKIADFKPMMATPSSDYLGRLNLREESHETTHISVIDSQGNAVSTTQSVNYRFGAAVILDGYGFVLNDTMDDFSRSPGEPNVYGLIGAEANSIRPGKTPLSSMSPTIVLKDGETFLVTGAPGGSYIVNAVLQSLLFNLDFKLTLYESVARGRIHHQFFPDALYMEGAAMDTAVSNQLKGKRHELRVGPNFAKLFSVKKENGTLYGAADPRGDGIPMGE</sequence>
<evidence type="ECO:0000256" key="1">
    <source>
        <dbReference type="ARBA" id="ARBA00001049"/>
    </source>
</evidence>
<dbReference type="InterPro" id="IPR029055">
    <property type="entry name" value="Ntn_hydrolases_N"/>
</dbReference>
<dbReference type="PANTHER" id="PTHR43199:SF1">
    <property type="entry name" value="GLUTATHIONE HYDROLASE PROENZYME"/>
    <property type="match status" value="1"/>
</dbReference>
<dbReference type="SUPFAM" id="SSF56235">
    <property type="entry name" value="N-terminal nucleophile aminohydrolases (Ntn hydrolases)"/>
    <property type="match status" value="1"/>
</dbReference>
<dbReference type="Gene3D" id="1.10.246.130">
    <property type="match status" value="1"/>
</dbReference>
<accession>A0A4R9GK79</accession>
<dbReference type="AlphaFoldDB" id="A0A4R9GK79"/>
<dbReference type="InterPro" id="IPR043137">
    <property type="entry name" value="GGT_ssub_C"/>
</dbReference>
<comment type="pathway">
    <text evidence="11">Sulfur metabolism; glutathione metabolism.</text>
</comment>
<organism evidence="12 13">
    <name type="scientific">Leptospira fletcheri</name>
    <dbReference type="NCBI Taxonomy" id="2484981"/>
    <lineage>
        <taxon>Bacteria</taxon>
        <taxon>Pseudomonadati</taxon>
        <taxon>Spirochaetota</taxon>
        <taxon>Spirochaetia</taxon>
        <taxon>Leptospirales</taxon>
        <taxon>Leptospiraceae</taxon>
        <taxon>Leptospira</taxon>
    </lineage>
</organism>
<gene>
    <name evidence="12" type="primary">ggt</name>
    <name evidence="12" type="ORF">EHO60_00485</name>
</gene>
<comment type="similarity">
    <text evidence="3 11">Belongs to the gamma-glutamyltransferase family.</text>
</comment>
<feature type="binding site" evidence="10">
    <location>
        <begin position="471"/>
        <end position="472"/>
    </location>
    <ligand>
        <name>L-glutamate</name>
        <dbReference type="ChEBI" id="CHEBI:29985"/>
    </ligand>
</feature>
<feature type="binding site" evidence="10">
    <location>
        <position position="442"/>
    </location>
    <ligand>
        <name>L-glutamate</name>
        <dbReference type="ChEBI" id="CHEBI:29985"/>
    </ligand>
</feature>
<dbReference type="InterPro" id="IPR000101">
    <property type="entry name" value="GGT_peptidase"/>
</dbReference>
<evidence type="ECO:0000256" key="9">
    <source>
        <dbReference type="PIRSR" id="PIRSR600101-1"/>
    </source>
</evidence>
<evidence type="ECO:0000256" key="3">
    <source>
        <dbReference type="ARBA" id="ARBA00009381"/>
    </source>
</evidence>
<keyword evidence="7 11" id="KW-0012">Acyltransferase</keyword>
<comment type="PTM">
    <text evidence="11">Cleaved by autocatalysis into a large and a small subunit.</text>
</comment>
<name>A0A4R9GK79_9LEPT</name>
<dbReference type="RefSeq" id="WP_135766499.1">
    <property type="nucleotide sequence ID" value="NZ_RQET01000001.1"/>
</dbReference>
<keyword evidence="13" id="KW-1185">Reference proteome</keyword>
<feature type="active site" description="Nucleophile" evidence="9">
    <location>
        <position position="400"/>
    </location>
</feature>
<dbReference type="InterPro" id="IPR051792">
    <property type="entry name" value="GGT_bact"/>
</dbReference>
<evidence type="ECO:0000313" key="13">
    <source>
        <dbReference type="Proteomes" id="UP000298458"/>
    </source>
</evidence>
<feature type="binding site" evidence="10">
    <location>
        <position position="130"/>
    </location>
    <ligand>
        <name>L-glutamate</name>
        <dbReference type="ChEBI" id="CHEBI:29985"/>
    </ligand>
</feature>
<evidence type="ECO:0000256" key="11">
    <source>
        <dbReference type="RuleBase" id="RU368036"/>
    </source>
</evidence>
<dbReference type="Pfam" id="PF01019">
    <property type="entry name" value="G_glu_transpept"/>
    <property type="match status" value="1"/>
</dbReference>
<dbReference type="PANTHER" id="PTHR43199">
    <property type="entry name" value="GLUTATHIONE HYDROLASE"/>
    <property type="match status" value="1"/>
</dbReference>
<dbReference type="EC" id="2.3.2.2" evidence="11"/>
<comment type="catalytic activity">
    <reaction evidence="1 11">
        <text>an S-substituted glutathione + H2O = an S-substituted L-cysteinylglycine + L-glutamate</text>
        <dbReference type="Rhea" id="RHEA:59468"/>
        <dbReference type="ChEBI" id="CHEBI:15377"/>
        <dbReference type="ChEBI" id="CHEBI:29985"/>
        <dbReference type="ChEBI" id="CHEBI:90779"/>
        <dbReference type="ChEBI" id="CHEBI:143103"/>
        <dbReference type="EC" id="3.4.19.13"/>
    </reaction>
</comment>
<evidence type="ECO:0000256" key="4">
    <source>
        <dbReference type="ARBA" id="ARBA00022679"/>
    </source>
</evidence>
<comment type="catalytic activity">
    <reaction evidence="8 11">
        <text>an N-terminal (5-L-glutamyl)-[peptide] + an alpha-amino acid = 5-L-glutamyl amino acid + an N-terminal L-alpha-aminoacyl-[peptide]</text>
        <dbReference type="Rhea" id="RHEA:23904"/>
        <dbReference type="Rhea" id="RHEA-COMP:9780"/>
        <dbReference type="Rhea" id="RHEA-COMP:9795"/>
        <dbReference type="ChEBI" id="CHEBI:77644"/>
        <dbReference type="ChEBI" id="CHEBI:78597"/>
        <dbReference type="ChEBI" id="CHEBI:78599"/>
        <dbReference type="ChEBI" id="CHEBI:78608"/>
        <dbReference type="EC" id="2.3.2.2"/>
    </reaction>
</comment>
<dbReference type="Proteomes" id="UP000298458">
    <property type="component" value="Unassembled WGS sequence"/>
</dbReference>
<reference evidence="12" key="1">
    <citation type="journal article" date="2019" name="PLoS Negl. Trop. Dis.">
        <title>Revisiting the worldwide diversity of Leptospira species in the environment.</title>
        <authorList>
            <person name="Vincent A.T."/>
            <person name="Schiettekatte O."/>
            <person name="Bourhy P."/>
            <person name="Veyrier F.J."/>
            <person name="Picardeau M."/>
        </authorList>
    </citation>
    <scope>NUCLEOTIDE SEQUENCE [LARGE SCALE GENOMIC DNA]</scope>
    <source>
        <strain evidence="12">SSW15</strain>
    </source>
</reference>
<dbReference type="EC" id="3.4.19.13" evidence="11"/>
<evidence type="ECO:0000256" key="2">
    <source>
        <dbReference type="ARBA" id="ARBA00001089"/>
    </source>
</evidence>
<comment type="caution">
    <text evidence="12">The sequence shown here is derived from an EMBL/GenBank/DDBJ whole genome shotgun (WGS) entry which is preliminary data.</text>
</comment>
<evidence type="ECO:0000256" key="8">
    <source>
        <dbReference type="ARBA" id="ARBA00047417"/>
    </source>
</evidence>
<comment type="catalytic activity">
    <reaction evidence="2 11">
        <text>glutathione + H2O = L-cysteinylglycine + L-glutamate</text>
        <dbReference type="Rhea" id="RHEA:28807"/>
        <dbReference type="ChEBI" id="CHEBI:15377"/>
        <dbReference type="ChEBI" id="CHEBI:29985"/>
        <dbReference type="ChEBI" id="CHEBI:57925"/>
        <dbReference type="ChEBI" id="CHEBI:61694"/>
        <dbReference type="EC" id="3.4.19.13"/>
    </reaction>
</comment>
<dbReference type="GO" id="GO:0006750">
    <property type="term" value="P:glutathione biosynthetic process"/>
    <property type="evidence" value="ECO:0007669"/>
    <property type="project" value="UniProtKB-KW"/>
</dbReference>
<evidence type="ECO:0000313" key="12">
    <source>
        <dbReference type="EMBL" id="TGK14158.1"/>
    </source>
</evidence>
<keyword evidence="11" id="KW-0317">Glutathione biosynthesis</keyword>
<dbReference type="OrthoDB" id="9781342at2"/>
<dbReference type="Gene3D" id="3.60.20.40">
    <property type="match status" value="1"/>
</dbReference>
<dbReference type="EMBL" id="RQET01000001">
    <property type="protein sequence ID" value="TGK14158.1"/>
    <property type="molecule type" value="Genomic_DNA"/>
</dbReference>
<protein>
    <recommendedName>
        <fullName evidence="11">Glutathione hydrolase proenzyme</fullName>
        <ecNumber evidence="11">2.3.2.2</ecNumber>
        <ecNumber evidence="11">3.4.19.13</ecNumber>
    </recommendedName>
    <component>
        <recommendedName>
            <fullName evidence="11">Glutathione hydrolase large chain</fullName>
        </recommendedName>
    </component>
    <component>
        <recommendedName>
            <fullName evidence="11">Glutathione hydrolase small chain</fullName>
        </recommendedName>
    </component>
</protein>
<keyword evidence="5 11" id="KW-0378">Hydrolase</keyword>
<keyword evidence="4 11" id="KW-0808">Transferase</keyword>
<feature type="binding site" evidence="10">
    <location>
        <position position="493"/>
    </location>
    <ligand>
        <name>L-glutamate</name>
        <dbReference type="ChEBI" id="CHEBI:29985"/>
    </ligand>
</feature>
<dbReference type="PRINTS" id="PR01210">
    <property type="entry name" value="GGTRANSPTASE"/>
</dbReference>
<evidence type="ECO:0000256" key="7">
    <source>
        <dbReference type="ARBA" id="ARBA00023315"/>
    </source>
</evidence>
<comment type="subunit">
    <text evidence="11">This enzyme consists of two polypeptide chains, which are synthesized in precursor form from a single polypeptide.</text>
</comment>
<evidence type="ECO:0000256" key="6">
    <source>
        <dbReference type="ARBA" id="ARBA00023145"/>
    </source>
</evidence>
<feature type="binding site" evidence="10">
    <location>
        <begin position="418"/>
        <end position="420"/>
    </location>
    <ligand>
        <name>L-glutamate</name>
        <dbReference type="ChEBI" id="CHEBI:29985"/>
    </ligand>
</feature>
<dbReference type="GO" id="GO:0036374">
    <property type="term" value="F:glutathione hydrolase activity"/>
    <property type="evidence" value="ECO:0007669"/>
    <property type="project" value="UniProtKB-UniRule"/>
</dbReference>
<dbReference type="NCBIfam" id="TIGR00066">
    <property type="entry name" value="g_glut_trans"/>
    <property type="match status" value="1"/>
</dbReference>
<dbReference type="UniPathway" id="UPA00204"/>
<dbReference type="InterPro" id="IPR043138">
    <property type="entry name" value="GGT_lsub"/>
</dbReference>
<evidence type="ECO:0000256" key="10">
    <source>
        <dbReference type="PIRSR" id="PIRSR600101-2"/>
    </source>
</evidence>
<dbReference type="GO" id="GO:0006751">
    <property type="term" value="P:glutathione catabolic process"/>
    <property type="evidence" value="ECO:0007669"/>
    <property type="project" value="UniProtKB-UniRule"/>
</dbReference>
<keyword evidence="6 11" id="KW-0865">Zymogen</keyword>
<dbReference type="GO" id="GO:0103068">
    <property type="term" value="F:leukotriene C4 gamma-glutamyl transferase activity"/>
    <property type="evidence" value="ECO:0007669"/>
    <property type="project" value="UniProtKB-EC"/>
</dbReference>
<proteinExistence type="inferred from homology"/>
<evidence type="ECO:0000256" key="5">
    <source>
        <dbReference type="ARBA" id="ARBA00022801"/>
    </source>
</evidence>